<dbReference type="Proteomes" id="UP000011115">
    <property type="component" value="Unassembled WGS sequence"/>
</dbReference>
<organism evidence="1 2">
    <name type="scientific">Solanum tuberosum</name>
    <name type="common">Potato</name>
    <dbReference type="NCBI Taxonomy" id="4113"/>
    <lineage>
        <taxon>Eukaryota</taxon>
        <taxon>Viridiplantae</taxon>
        <taxon>Streptophyta</taxon>
        <taxon>Embryophyta</taxon>
        <taxon>Tracheophyta</taxon>
        <taxon>Spermatophyta</taxon>
        <taxon>Magnoliopsida</taxon>
        <taxon>eudicotyledons</taxon>
        <taxon>Gunneridae</taxon>
        <taxon>Pentapetalae</taxon>
        <taxon>asterids</taxon>
        <taxon>lamiids</taxon>
        <taxon>Solanales</taxon>
        <taxon>Solanaceae</taxon>
        <taxon>Solanoideae</taxon>
        <taxon>Solaneae</taxon>
        <taxon>Solanum</taxon>
    </lineage>
</organism>
<dbReference type="InParanoid" id="M1DAY7"/>
<dbReference type="AlphaFoldDB" id="M1DAY7"/>
<proteinExistence type="predicted"/>
<accession>M1DAY7</accession>
<keyword evidence="2" id="KW-1185">Reference proteome</keyword>
<evidence type="ECO:0000313" key="1">
    <source>
        <dbReference type="EnsemblPlants" id="PGSC0003DMT400086087"/>
    </source>
</evidence>
<reference evidence="1" key="2">
    <citation type="submission" date="2015-06" db="UniProtKB">
        <authorList>
            <consortium name="EnsemblPlants"/>
        </authorList>
    </citation>
    <scope>IDENTIFICATION</scope>
    <source>
        <strain evidence="1">DM1-3 516 R44</strain>
    </source>
</reference>
<dbReference type="Gramene" id="PGSC0003DMT400086087">
    <property type="protein sequence ID" value="PGSC0003DMT400086087"/>
    <property type="gene ID" value="PGSC0003DMG400035658"/>
</dbReference>
<dbReference type="HOGENOM" id="CLU_1734687_0_0_1"/>
<evidence type="ECO:0000313" key="2">
    <source>
        <dbReference type="Proteomes" id="UP000011115"/>
    </source>
</evidence>
<dbReference type="PaxDb" id="4113-PGSC0003DMT400086087"/>
<dbReference type="EnsemblPlants" id="PGSC0003DMT400086087">
    <property type="protein sequence ID" value="PGSC0003DMT400086087"/>
    <property type="gene ID" value="PGSC0003DMG400035658"/>
</dbReference>
<sequence length="151" mass="17452">MGSTGRSSIHASWERFVGQRPSFRLQHPITQTYRTPHESTHGPWVMLAHYPNSAKARTPRKKKKKKKKKVKLGFEVEAFSTQFHEDSSSSWINGMLDANPGYLRLHHNKMQANWHQYIECTSMRAGKLNNNLSLKGVQRNSYLDSVQLMNN</sequence>
<name>M1DAY7_SOLTU</name>
<reference evidence="2" key="1">
    <citation type="journal article" date="2011" name="Nature">
        <title>Genome sequence and analysis of the tuber crop potato.</title>
        <authorList>
            <consortium name="The Potato Genome Sequencing Consortium"/>
        </authorList>
    </citation>
    <scope>NUCLEOTIDE SEQUENCE [LARGE SCALE GENOMIC DNA]</scope>
    <source>
        <strain evidence="2">cv. DM1-3 516 R44</strain>
    </source>
</reference>
<protein>
    <submittedName>
        <fullName evidence="1">Late blight resistance protein</fullName>
    </submittedName>
</protein>